<dbReference type="AlphaFoldDB" id="A0A8J9S489"/>
<name>A0A8J9S489_PHATR</name>
<organism evidence="1">
    <name type="scientific">Phaeodactylum tricornutum</name>
    <name type="common">Diatom</name>
    <dbReference type="NCBI Taxonomy" id="2850"/>
    <lineage>
        <taxon>Eukaryota</taxon>
        <taxon>Sar</taxon>
        <taxon>Stramenopiles</taxon>
        <taxon>Ochrophyta</taxon>
        <taxon>Bacillariophyta</taxon>
        <taxon>Bacillariophyceae</taxon>
        <taxon>Bacillariophycidae</taxon>
        <taxon>Naviculales</taxon>
        <taxon>Phaeodactylaceae</taxon>
        <taxon>Phaeodactylum</taxon>
    </lineage>
</organism>
<sequence length="119" mass="12624">MSPNDSDTAAVAAPNNLLNKIGALPRLATDIAAETYLHHMEAGVDQDPILEQDMESPVQLLVFPVLPNSAFGNNIFSKVGAVPAVVAHHTNWYEDDEATLSDTNGSVPIKDFGISTPIG</sequence>
<dbReference type="Proteomes" id="UP000836788">
    <property type="component" value="Chromosome 15"/>
</dbReference>
<protein>
    <submittedName>
        <fullName evidence="1">Uncharacterized protein</fullName>
    </submittedName>
</protein>
<dbReference type="EMBL" id="OU594956">
    <property type="protein sequence ID" value="CAG9281554.1"/>
    <property type="molecule type" value="Genomic_DNA"/>
</dbReference>
<reference evidence="1" key="1">
    <citation type="submission" date="2022-02" db="EMBL/GenBank/DDBJ databases">
        <authorList>
            <person name="Giguere J D."/>
        </authorList>
    </citation>
    <scope>NUCLEOTIDE SEQUENCE</scope>
    <source>
        <strain evidence="1">CCAP 1055/1</strain>
    </source>
</reference>
<accession>A0A8J9S489</accession>
<gene>
    <name evidence="1" type="ORF">PTTT1_LOCUS16836</name>
</gene>
<evidence type="ECO:0000313" key="1">
    <source>
        <dbReference type="EMBL" id="CAG9281554.1"/>
    </source>
</evidence>
<proteinExistence type="predicted"/>